<feature type="domain" description="RNA polymerase III subunit Rpc25" evidence="8">
    <location>
        <begin position="114"/>
        <end position="226"/>
    </location>
</feature>
<dbReference type="Gene3D" id="3.30.1490.120">
    <property type="entry name" value="RNA polymerase Rpb7-like, N-terminal domain"/>
    <property type="match status" value="1"/>
</dbReference>
<dbReference type="GO" id="GO:0005666">
    <property type="term" value="C:RNA polymerase III complex"/>
    <property type="evidence" value="ECO:0007669"/>
    <property type="project" value="TreeGrafter"/>
</dbReference>
<proteinExistence type="inferred from homology"/>
<evidence type="ECO:0000259" key="7">
    <source>
        <dbReference type="Pfam" id="PF03876"/>
    </source>
</evidence>
<dbReference type="Proteomes" id="UP000541444">
    <property type="component" value="Unassembled WGS sequence"/>
</dbReference>
<dbReference type="FunFam" id="3.30.1490.120:FF:000002">
    <property type="entry name" value="DNA-directed RNA polymerase III subunit RPC8"/>
    <property type="match status" value="1"/>
</dbReference>
<evidence type="ECO:0000256" key="5">
    <source>
        <dbReference type="ARBA" id="ARBA00023242"/>
    </source>
</evidence>
<dbReference type="InterPro" id="IPR012340">
    <property type="entry name" value="NA-bd_OB-fold"/>
</dbReference>
<evidence type="ECO:0000256" key="4">
    <source>
        <dbReference type="ARBA" id="ARBA00023163"/>
    </source>
</evidence>
<evidence type="ECO:0000256" key="6">
    <source>
        <dbReference type="RuleBase" id="RU369086"/>
    </source>
</evidence>
<dbReference type="PANTHER" id="PTHR12709">
    <property type="entry name" value="DNA-DIRECTED RNA POLYMERASE II, III"/>
    <property type="match status" value="1"/>
</dbReference>
<dbReference type="InterPro" id="IPR005576">
    <property type="entry name" value="Rpb7-like_N"/>
</dbReference>
<dbReference type="SUPFAM" id="SSF88798">
    <property type="entry name" value="N-terminal, heterodimerisation domain of RBP7 (RpoE)"/>
    <property type="match status" value="1"/>
</dbReference>
<evidence type="ECO:0000256" key="3">
    <source>
        <dbReference type="ARBA" id="ARBA00022478"/>
    </source>
</evidence>
<dbReference type="AlphaFoldDB" id="A0A7J7N4N0"/>
<comment type="similarity">
    <text evidence="2">Belongs to the eukaryotic RPB7/RPC8 RNA polymerase subunit family.</text>
</comment>
<dbReference type="InterPro" id="IPR036898">
    <property type="entry name" value="RNA_pol_Rpb7-like_N_sf"/>
</dbReference>
<keyword evidence="3 6" id="KW-0240">DNA-directed RNA polymerase</keyword>
<evidence type="ECO:0000256" key="2">
    <source>
        <dbReference type="ARBA" id="ARBA00009307"/>
    </source>
</evidence>
<accession>A0A7J7N4N0</accession>
<keyword evidence="4 6" id="KW-0804">Transcription</keyword>
<keyword evidence="10" id="KW-1185">Reference proteome</keyword>
<dbReference type="GO" id="GO:0006384">
    <property type="term" value="P:transcription initiation at RNA polymerase III promoter"/>
    <property type="evidence" value="ECO:0007669"/>
    <property type="project" value="TreeGrafter"/>
</dbReference>
<dbReference type="PANTHER" id="PTHR12709:SF1">
    <property type="entry name" value="DNA-DIRECTED RNA POLYMERASE III SUBUNIT RPC8"/>
    <property type="match status" value="1"/>
</dbReference>
<evidence type="ECO:0000313" key="9">
    <source>
        <dbReference type="EMBL" id="KAF6162149.1"/>
    </source>
</evidence>
<dbReference type="Pfam" id="PF08292">
    <property type="entry name" value="RNA_pol_Rbc25"/>
    <property type="match status" value="1"/>
</dbReference>
<gene>
    <name evidence="9" type="ORF">GIB67_008278</name>
</gene>
<reference evidence="9 10" key="1">
    <citation type="journal article" date="2020" name="IScience">
        <title>Genome Sequencing of the Endangered Kingdonia uniflora (Circaeasteraceae, Ranunculales) Reveals Potential Mechanisms of Evolutionary Specialization.</title>
        <authorList>
            <person name="Sun Y."/>
            <person name="Deng T."/>
            <person name="Zhang A."/>
            <person name="Moore M.J."/>
            <person name="Landis J.B."/>
            <person name="Lin N."/>
            <person name="Zhang H."/>
            <person name="Zhang X."/>
            <person name="Huang J."/>
            <person name="Zhang X."/>
            <person name="Sun H."/>
            <person name="Wang H."/>
        </authorList>
    </citation>
    <scope>NUCLEOTIDE SEQUENCE [LARGE SCALE GENOMIC DNA]</scope>
    <source>
        <strain evidence="9">TB1705</strain>
        <tissue evidence="9">Leaf</tissue>
    </source>
</reference>
<dbReference type="EMBL" id="JACGCM010001055">
    <property type="protein sequence ID" value="KAF6162149.1"/>
    <property type="molecule type" value="Genomic_DNA"/>
</dbReference>
<feature type="domain" description="RNA polymerase Rpb7-like N-terminal" evidence="7">
    <location>
        <begin position="39"/>
        <end position="95"/>
    </location>
</feature>
<comment type="subcellular location">
    <subcellularLocation>
        <location evidence="1 6">Nucleus</location>
    </subcellularLocation>
</comment>
<comment type="caution">
    <text evidence="9">The sequence shown here is derived from an EMBL/GenBank/DDBJ whole genome shotgun (WGS) entry which is preliminary data.</text>
</comment>
<comment type="function">
    <text evidence="6">DNA-dependent RNA polymerase which catalyzes the transcription of DNA into RNA using the four ribonucleoside triphosphates as substrates.</text>
</comment>
<dbReference type="InterPro" id="IPR013238">
    <property type="entry name" value="RNA_pol_III_Rbc25"/>
</dbReference>
<organism evidence="9 10">
    <name type="scientific">Kingdonia uniflora</name>
    <dbReference type="NCBI Taxonomy" id="39325"/>
    <lineage>
        <taxon>Eukaryota</taxon>
        <taxon>Viridiplantae</taxon>
        <taxon>Streptophyta</taxon>
        <taxon>Embryophyta</taxon>
        <taxon>Tracheophyta</taxon>
        <taxon>Spermatophyta</taxon>
        <taxon>Magnoliopsida</taxon>
        <taxon>Ranunculales</taxon>
        <taxon>Circaeasteraceae</taxon>
        <taxon>Kingdonia</taxon>
    </lineage>
</organism>
<dbReference type="Gene3D" id="2.40.50.140">
    <property type="entry name" value="Nucleic acid-binding proteins"/>
    <property type="match status" value="1"/>
</dbReference>
<dbReference type="Pfam" id="PF03876">
    <property type="entry name" value="SHS2_Rpb7-N"/>
    <property type="match status" value="1"/>
</dbReference>
<dbReference type="InterPro" id="IPR045113">
    <property type="entry name" value="Rpb7-like"/>
</dbReference>
<dbReference type="SUPFAM" id="SSF50249">
    <property type="entry name" value="Nucleic acid-binding proteins"/>
    <property type="match status" value="1"/>
</dbReference>
<keyword evidence="5 6" id="KW-0539">Nucleus</keyword>
<evidence type="ECO:0000259" key="8">
    <source>
        <dbReference type="Pfam" id="PF08292"/>
    </source>
</evidence>
<evidence type="ECO:0000256" key="1">
    <source>
        <dbReference type="ARBA" id="ARBA00004123"/>
    </source>
</evidence>
<dbReference type="OrthoDB" id="10256606at2759"/>
<evidence type="ECO:0000313" key="10">
    <source>
        <dbReference type="Proteomes" id="UP000541444"/>
    </source>
</evidence>
<name>A0A7J7N4N0_9MAGN</name>
<sequence length="227" mass="25663">MVPVKCMSFCLEQQNRRLKLSRPCSPKPPFPMFVLSVIEHTLRLPPHLLGLPLDEAIKKEVDIQFLDKVISKLGLCISVYDIKSIDGGFVIAGDGAVTYKVVFRLVMFRPFIGEVIVGKLEASDVNGIRLSLGFFKDIYVPKHLLPQPCTYSPGPNSKGMWTWSLHGEELPIQEKEEIHFRVHSIKYHPIPIDPPKDAKPFAPMEIIGYMDASLDDDAGLGHVSWWW</sequence>
<protein>
    <recommendedName>
        <fullName evidence="6">DNA-directed RNA polymerase subunit</fullName>
    </recommendedName>
</protein>